<reference evidence="3 4" key="1">
    <citation type="submission" date="2024-02" db="EMBL/GenBank/DDBJ databases">
        <title>Bifidobacterium honeyensis sp. nov., isolated from the comb honey.</title>
        <authorList>
            <person name="Liu W."/>
            <person name="Li Y."/>
        </authorList>
    </citation>
    <scope>NUCLEOTIDE SEQUENCE [LARGE SCALE GENOMIC DNA]</scope>
    <source>
        <strain evidence="3 4">IMAU50988</strain>
    </source>
</reference>
<protein>
    <recommendedName>
        <fullName evidence="5">Rod shape-determining protein RodA</fullName>
    </recommendedName>
</protein>
<feature type="transmembrane region" description="Helical" evidence="2">
    <location>
        <begin position="82"/>
        <end position="100"/>
    </location>
</feature>
<evidence type="ECO:0000256" key="2">
    <source>
        <dbReference type="SAM" id="Phobius"/>
    </source>
</evidence>
<sequence>MVTVARHARRKGGGEAPLPDSADRSDIGPDRGRQGGRGQVPPAGKEAGLQEKVPVSRSLPLPTSQEATGRLYVSEAGEGNPACEWVVAILVVAAGLLALAGRTLAATVLVSTVALATGLVRLVMREHSPWKVRSVAFDATIGIGLGIGLMITYFSIQLML</sequence>
<evidence type="ECO:0008006" key="5">
    <source>
        <dbReference type="Google" id="ProtNLM"/>
    </source>
</evidence>
<feature type="transmembrane region" description="Helical" evidence="2">
    <location>
        <begin position="135"/>
        <end position="156"/>
    </location>
</feature>
<keyword evidence="2" id="KW-0472">Membrane</keyword>
<evidence type="ECO:0000256" key="1">
    <source>
        <dbReference type="SAM" id="MobiDB-lite"/>
    </source>
</evidence>
<dbReference type="RefSeq" id="WP_340469203.1">
    <property type="nucleotide sequence ID" value="NZ_JBANBB010000001.1"/>
</dbReference>
<proteinExistence type="predicted"/>
<feature type="compositionally biased region" description="Basic and acidic residues" evidence="1">
    <location>
        <begin position="21"/>
        <end position="33"/>
    </location>
</feature>
<keyword evidence="2" id="KW-1133">Transmembrane helix</keyword>
<feature type="region of interest" description="Disordered" evidence="1">
    <location>
        <begin position="1"/>
        <end position="62"/>
    </location>
</feature>
<keyword evidence="2" id="KW-0812">Transmembrane</keyword>
<accession>A0ABU8ZN39</accession>
<keyword evidence="4" id="KW-1185">Reference proteome</keyword>
<dbReference type="EMBL" id="JBANBB010000001">
    <property type="protein sequence ID" value="MEK0306660.1"/>
    <property type="molecule type" value="Genomic_DNA"/>
</dbReference>
<dbReference type="Proteomes" id="UP001373159">
    <property type="component" value="Unassembled WGS sequence"/>
</dbReference>
<evidence type="ECO:0000313" key="3">
    <source>
        <dbReference type="EMBL" id="MEK0306660.1"/>
    </source>
</evidence>
<feature type="compositionally biased region" description="Basic residues" evidence="1">
    <location>
        <begin position="1"/>
        <end position="11"/>
    </location>
</feature>
<comment type="caution">
    <text evidence="3">The sequence shown here is derived from an EMBL/GenBank/DDBJ whole genome shotgun (WGS) entry which is preliminary data.</text>
</comment>
<evidence type="ECO:0000313" key="4">
    <source>
        <dbReference type="Proteomes" id="UP001373159"/>
    </source>
</evidence>
<gene>
    <name evidence="3" type="ORF">V8P97_04170</name>
</gene>
<feature type="transmembrane region" description="Helical" evidence="2">
    <location>
        <begin position="106"/>
        <end position="123"/>
    </location>
</feature>
<organism evidence="3 4">
    <name type="scientific">Bifidobacterium favimelis</name>
    <dbReference type="NCBI Taxonomy" id="3122979"/>
    <lineage>
        <taxon>Bacteria</taxon>
        <taxon>Bacillati</taxon>
        <taxon>Actinomycetota</taxon>
        <taxon>Actinomycetes</taxon>
        <taxon>Bifidobacteriales</taxon>
        <taxon>Bifidobacteriaceae</taxon>
        <taxon>Bifidobacterium</taxon>
    </lineage>
</organism>
<name>A0ABU8ZN39_9BIFI</name>